<organism evidence="1 2">
    <name type="scientific">Taeniopygia guttata</name>
    <name type="common">Zebra finch</name>
    <name type="synonym">Poephila guttata</name>
    <dbReference type="NCBI Taxonomy" id="59729"/>
    <lineage>
        <taxon>Eukaryota</taxon>
        <taxon>Metazoa</taxon>
        <taxon>Chordata</taxon>
        <taxon>Craniata</taxon>
        <taxon>Vertebrata</taxon>
        <taxon>Euteleostomi</taxon>
        <taxon>Archelosauria</taxon>
        <taxon>Archosauria</taxon>
        <taxon>Dinosauria</taxon>
        <taxon>Saurischia</taxon>
        <taxon>Theropoda</taxon>
        <taxon>Coelurosauria</taxon>
        <taxon>Aves</taxon>
        <taxon>Neognathae</taxon>
        <taxon>Neoaves</taxon>
        <taxon>Telluraves</taxon>
        <taxon>Australaves</taxon>
        <taxon>Passeriformes</taxon>
        <taxon>Passeroidea</taxon>
        <taxon>Estrildidae</taxon>
        <taxon>Estrildinae</taxon>
        <taxon>Taeniopygia</taxon>
    </lineage>
</organism>
<dbReference type="Proteomes" id="UP000007754">
    <property type="component" value="Chromosome 14"/>
</dbReference>
<name>A0A674GX75_TAEGU</name>
<reference evidence="1" key="2">
    <citation type="submission" date="2025-08" db="UniProtKB">
        <authorList>
            <consortium name="Ensembl"/>
        </authorList>
    </citation>
    <scope>IDENTIFICATION</scope>
</reference>
<dbReference type="PANTHER" id="PTHR35684:SF3">
    <property type="match status" value="1"/>
</dbReference>
<protein>
    <submittedName>
        <fullName evidence="1">Uncharacterized protein</fullName>
    </submittedName>
</protein>
<evidence type="ECO:0000313" key="2">
    <source>
        <dbReference type="Proteomes" id="UP000007754"/>
    </source>
</evidence>
<keyword evidence="2" id="KW-1185">Reference proteome</keyword>
<dbReference type="Ensembl" id="ENSTGUT00000020041.1">
    <property type="protein sequence ID" value="ENSTGUP00000027053.1"/>
    <property type="gene ID" value="ENSTGUG00000022733.1"/>
</dbReference>
<proteinExistence type="predicted"/>
<evidence type="ECO:0000313" key="1">
    <source>
        <dbReference type="Ensembl" id="ENSTGUP00000027053.1"/>
    </source>
</evidence>
<reference evidence="1 2" key="1">
    <citation type="journal article" date="2010" name="Nature">
        <title>The genome of a songbird.</title>
        <authorList>
            <person name="Warren W.C."/>
            <person name="Clayton D.F."/>
            <person name="Ellegren H."/>
            <person name="Arnold A.P."/>
            <person name="Hillier L.W."/>
            <person name="Kunstner A."/>
            <person name="Searle S."/>
            <person name="White S."/>
            <person name="Vilella A.J."/>
            <person name="Fairley S."/>
            <person name="Heger A."/>
            <person name="Kong L."/>
            <person name="Ponting C.P."/>
            <person name="Jarvis E.D."/>
            <person name="Mello C.V."/>
            <person name="Minx P."/>
            <person name="Lovell P."/>
            <person name="Velho T.A."/>
            <person name="Ferris M."/>
            <person name="Balakrishnan C.N."/>
            <person name="Sinha S."/>
            <person name="Blatti C."/>
            <person name="London S.E."/>
            <person name="Li Y."/>
            <person name="Lin Y.C."/>
            <person name="George J."/>
            <person name="Sweedler J."/>
            <person name="Southey B."/>
            <person name="Gunaratne P."/>
            <person name="Watson M."/>
            <person name="Nam K."/>
            <person name="Backstrom N."/>
            <person name="Smeds L."/>
            <person name="Nabholz B."/>
            <person name="Itoh Y."/>
            <person name="Whitney O."/>
            <person name="Pfenning A.R."/>
            <person name="Howard J."/>
            <person name="Volker M."/>
            <person name="Skinner B.M."/>
            <person name="Griffin D.K."/>
            <person name="Ye L."/>
            <person name="McLaren W.M."/>
            <person name="Flicek P."/>
            <person name="Quesada V."/>
            <person name="Velasco G."/>
            <person name="Lopez-Otin C."/>
            <person name="Puente X.S."/>
            <person name="Olender T."/>
            <person name="Lancet D."/>
            <person name="Smit A.F."/>
            <person name="Hubley R."/>
            <person name="Konkel M.K."/>
            <person name="Walker J.A."/>
            <person name="Batzer M.A."/>
            <person name="Gu W."/>
            <person name="Pollock D.D."/>
            <person name="Chen L."/>
            <person name="Cheng Z."/>
            <person name="Eichler E.E."/>
            <person name="Stapley J."/>
            <person name="Slate J."/>
            <person name="Ekblom R."/>
            <person name="Birkhead T."/>
            <person name="Burke T."/>
            <person name="Burt D."/>
            <person name="Scharff C."/>
            <person name="Adam I."/>
            <person name="Richard H."/>
            <person name="Sultan M."/>
            <person name="Soldatov A."/>
            <person name="Lehrach H."/>
            <person name="Edwards S.V."/>
            <person name="Yang S.P."/>
            <person name="Li X."/>
            <person name="Graves T."/>
            <person name="Fulton L."/>
            <person name="Nelson J."/>
            <person name="Chinwalla A."/>
            <person name="Hou S."/>
            <person name="Mardis E.R."/>
            <person name="Wilson R.K."/>
        </authorList>
    </citation>
    <scope>NUCLEOTIDE SEQUENCE [LARGE SCALE GENOMIC DNA]</scope>
</reference>
<dbReference type="AlphaFoldDB" id="A0A674GX75"/>
<dbReference type="OMA" id="CTHAALH"/>
<reference evidence="1" key="3">
    <citation type="submission" date="2025-09" db="UniProtKB">
        <authorList>
            <consortium name="Ensembl"/>
        </authorList>
    </citation>
    <scope>IDENTIFICATION</scope>
</reference>
<sequence>VTNQQRRAPGMPRPNQALSPCHPVTVSPCSPVTVSPCSPVTLQPCHRVTLQPCHPVTVSLCSFVTPQPCPRVPLQRCHPTSPHWCHCGPTGFSPTPIQALDPILKRVNYVNRLIKTPAWDPALLPE</sequence>
<accession>A0A674GX75</accession>
<dbReference type="InParanoid" id="A0A674GX75"/>
<dbReference type="PANTHER" id="PTHR35684">
    <property type="match status" value="1"/>
</dbReference>